<name>A0A095YT31_9BURK</name>
<sequence>MNEYNVLYTLMGGYLNQDMYIICDCSTLEGAVDYYVSYVDEIVLHELLEDIARFEEDFRNDLDGAFEEQFSPEVEIASVSDFFALLRETIKKHYPDMV</sequence>
<dbReference type="AlphaFoldDB" id="A0A095YT31"/>
<keyword evidence="3" id="KW-1185">Reference proteome</keyword>
<dbReference type="Pfam" id="PF18593">
    <property type="entry name" value="CdiI_2"/>
    <property type="match status" value="1"/>
</dbReference>
<dbReference type="OrthoDB" id="6624269at2"/>
<dbReference type="Proteomes" id="UP000029629">
    <property type="component" value="Unassembled WGS sequence"/>
</dbReference>
<dbReference type="eggNOG" id="ENOG5032QHV">
    <property type="taxonomic scope" value="Bacteria"/>
</dbReference>
<evidence type="ECO:0000313" key="3">
    <source>
        <dbReference type="Proteomes" id="UP000029629"/>
    </source>
</evidence>
<dbReference type="RefSeq" id="WP_036560999.1">
    <property type="nucleotide sequence ID" value="NZ_JRNI01000091.1"/>
</dbReference>
<accession>A0A095YT31</accession>
<evidence type="ECO:0000313" key="2">
    <source>
        <dbReference type="EMBL" id="KGF25595.1"/>
    </source>
</evidence>
<gene>
    <name evidence="2" type="ORF">HMPREF2130_11000</name>
</gene>
<reference evidence="2 3" key="1">
    <citation type="submission" date="2014-07" db="EMBL/GenBank/DDBJ databases">
        <authorList>
            <person name="McCorrison J."/>
            <person name="Sanka R."/>
            <person name="Torralba M."/>
            <person name="Gillis M."/>
            <person name="Haft D.H."/>
            <person name="Methe B."/>
            <person name="Sutton G."/>
            <person name="Nelson K.E."/>
        </authorList>
    </citation>
    <scope>NUCLEOTIDE SEQUENCE [LARGE SCALE GENOMIC DNA]</scope>
    <source>
        <strain evidence="2 3">DNF00040</strain>
    </source>
</reference>
<comment type="caution">
    <text evidence="2">The sequence shown here is derived from an EMBL/GenBank/DDBJ whole genome shotgun (WGS) entry which is preliminary data.</text>
</comment>
<evidence type="ECO:0000259" key="1">
    <source>
        <dbReference type="Pfam" id="PF18593"/>
    </source>
</evidence>
<dbReference type="InterPro" id="IPR041129">
    <property type="entry name" value="CdiI_2"/>
</dbReference>
<feature type="domain" description="CdiI immunity protein" evidence="1">
    <location>
        <begin position="3"/>
        <end position="89"/>
    </location>
</feature>
<dbReference type="EMBL" id="JRNI01000091">
    <property type="protein sequence ID" value="KGF25595.1"/>
    <property type="molecule type" value="Genomic_DNA"/>
</dbReference>
<proteinExistence type="predicted"/>
<organism evidence="2 3">
    <name type="scientific">Oligella urethralis DNF00040</name>
    <dbReference type="NCBI Taxonomy" id="1401065"/>
    <lineage>
        <taxon>Bacteria</taxon>
        <taxon>Pseudomonadati</taxon>
        <taxon>Pseudomonadota</taxon>
        <taxon>Betaproteobacteria</taxon>
        <taxon>Burkholderiales</taxon>
        <taxon>Alcaligenaceae</taxon>
        <taxon>Oligella</taxon>
    </lineage>
</organism>
<protein>
    <recommendedName>
        <fullName evidence="1">CdiI immunity protein domain-containing protein</fullName>
    </recommendedName>
</protein>